<sequence>MWVTLINNRNNEMAEYISNSDTCMDKVIPQIVQQNFEQYKTSIDNKVRSLEILYTGGMISKRKYTNIRNTYTGPVFKDCEMPKILSYKALISFINTSIEIGDLYSLQEFGKSVNMPASPGVYRQLEPFILRLAYLYLSIHAKSPILHWFNGKEYEFLVTVGADAAPFGRDECATAYLVSFLNLLKKVNSCDDNHLLMGASCSEDDGLLIVYTKQLFKEMEDVERKVYDIEANGTKHACKFILKLIPSDMKWMATMCGELNNAATYFSSFANVNKGNMDTRNSRIGTDPKTSTWQPWTYKGRLDVANKVTKEKSKLTASELKGRTKVTQFIAKSKSRQEFVPPLGKYVDCCKAEPLHNCNNAWQQWFCILLTLAISFVPEGSLKSCSTVNELPSQSAFVKFMTSLKEVVKCTRLWKNICKWFSEGRKKNQALSYRFTGKESKLCSWGFQELIKVLLAFVSDNKTKLKLHVLSFIALKLRDSASIFSQFETNDADVGRLTSLCSEFFNAWSIFLGRITPTVWTIAYAVPFHPQQLVRELGNGLGLNSMQGREAKHIKLKKYMEFTPSTSKHSRWLSVFKHEFVNAVWLKEKKPESWLKINQPRDHFIPKCVENTSFCYCGLKKIDSPDQLKCEICNSQLMHLIETSAKEGKLHNDLKKFS</sequence>
<evidence type="ECO:0000313" key="1">
    <source>
        <dbReference type="Proteomes" id="UP000515163"/>
    </source>
</evidence>
<dbReference type="Proteomes" id="UP000515163">
    <property type="component" value="Unplaced"/>
</dbReference>
<dbReference type="InParanoid" id="A0A6P8IL27"/>
<dbReference type="OrthoDB" id="5976775at2759"/>
<gene>
    <name evidence="2" type="primary">LOC116302077</name>
</gene>
<accession>A0A6P8IL27</accession>
<protein>
    <submittedName>
        <fullName evidence="2">Uncharacterized protein LOC116302077</fullName>
    </submittedName>
</protein>
<proteinExistence type="predicted"/>
<dbReference type="AlphaFoldDB" id="A0A6P8IL27"/>
<organism evidence="1 2">
    <name type="scientific">Actinia tenebrosa</name>
    <name type="common">Australian red waratah sea anemone</name>
    <dbReference type="NCBI Taxonomy" id="6105"/>
    <lineage>
        <taxon>Eukaryota</taxon>
        <taxon>Metazoa</taxon>
        <taxon>Cnidaria</taxon>
        <taxon>Anthozoa</taxon>
        <taxon>Hexacorallia</taxon>
        <taxon>Actiniaria</taxon>
        <taxon>Actiniidae</taxon>
        <taxon>Actinia</taxon>
    </lineage>
</organism>
<reference evidence="2" key="1">
    <citation type="submission" date="2025-08" db="UniProtKB">
        <authorList>
            <consortium name="RefSeq"/>
        </authorList>
    </citation>
    <scope>IDENTIFICATION</scope>
    <source>
        <tissue evidence="2">Tentacle</tissue>
    </source>
</reference>
<name>A0A6P8IL27_ACTTE</name>
<keyword evidence="1" id="KW-1185">Reference proteome</keyword>
<dbReference type="KEGG" id="aten:116302077"/>
<evidence type="ECO:0000313" key="2">
    <source>
        <dbReference type="RefSeq" id="XP_031567133.1"/>
    </source>
</evidence>
<dbReference type="RefSeq" id="XP_031567133.1">
    <property type="nucleotide sequence ID" value="XM_031711273.1"/>
</dbReference>
<dbReference type="GeneID" id="116302077"/>